<dbReference type="AlphaFoldDB" id="A0A0F8ZTS1"/>
<protein>
    <submittedName>
        <fullName evidence="1">Uncharacterized protein</fullName>
    </submittedName>
</protein>
<name>A0A0F8ZTS1_9ZZZZ</name>
<comment type="caution">
    <text evidence="1">The sequence shown here is derived from an EMBL/GenBank/DDBJ whole genome shotgun (WGS) entry which is preliminary data.</text>
</comment>
<proteinExistence type="predicted"/>
<evidence type="ECO:0000313" key="1">
    <source>
        <dbReference type="EMBL" id="KKK97282.1"/>
    </source>
</evidence>
<sequence>MRKLIRKIEQVAYYRNGISGHPFHVVTFRQFEEPALTPDEQPKMVAIVFEGSGQVAVFNRELLGRGVIDFGLVEDGGNSWRGDQFENELRAAIRADDDRPVTYPVTGADGRTVHVTIPENEEGS</sequence>
<accession>A0A0F8ZTS1</accession>
<gene>
    <name evidence="1" type="ORF">LCGC14_2654330</name>
</gene>
<dbReference type="EMBL" id="LAZR01046119">
    <property type="protein sequence ID" value="KKK97282.1"/>
    <property type="molecule type" value="Genomic_DNA"/>
</dbReference>
<organism evidence="1">
    <name type="scientific">marine sediment metagenome</name>
    <dbReference type="NCBI Taxonomy" id="412755"/>
    <lineage>
        <taxon>unclassified sequences</taxon>
        <taxon>metagenomes</taxon>
        <taxon>ecological metagenomes</taxon>
    </lineage>
</organism>
<reference evidence="1" key="1">
    <citation type="journal article" date="2015" name="Nature">
        <title>Complex archaea that bridge the gap between prokaryotes and eukaryotes.</title>
        <authorList>
            <person name="Spang A."/>
            <person name="Saw J.H."/>
            <person name="Jorgensen S.L."/>
            <person name="Zaremba-Niedzwiedzka K."/>
            <person name="Martijn J."/>
            <person name="Lind A.E."/>
            <person name="van Eijk R."/>
            <person name="Schleper C."/>
            <person name="Guy L."/>
            <person name="Ettema T.J."/>
        </authorList>
    </citation>
    <scope>NUCLEOTIDE SEQUENCE</scope>
</reference>